<protein>
    <submittedName>
        <fullName evidence="8">Phosphopantetheine-protein transferase</fullName>
    </submittedName>
</protein>
<evidence type="ECO:0000313" key="9">
    <source>
        <dbReference type="Proteomes" id="UP000036923"/>
    </source>
</evidence>
<dbReference type="STRING" id="398512.Bccel_3816"/>
<gene>
    <name evidence="8" type="ORF">Bccel_3816</name>
</gene>
<keyword evidence="4" id="KW-0479">Metal-binding</keyword>
<keyword evidence="3 8" id="KW-0808">Transferase</keyword>
<dbReference type="InterPro" id="IPR037143">
    <property type="entry name" value="4-PPantetheinyl_Trfase_dom_sf"/>
</dbReference>
<feature type="domain" description="4'-phosphopantetheinyl transferase" evidence="6">
    <location>
        <begin position="104"/>
        <end position="205"/>
    </location>
</feature>
<dbReference type="PATRIC" id="fig|398512.5.peg.3995"/>
<evidence type="ECO:0000259" key="6">
    <source>
        <dbReference type="Pfam" id="PF01648"/>
    </source>
</evidence>
<comment type="cofactor">
    <cofactor evidence="1">
        <name>Mg(2+)</name>
        <dbReference type="ChEBI" id="CHEBI:18420"/>
    </cofactor>
</comment>
<dbReference type="RefSeq" id="WP_036936759.1">
    <property type="nucleotide sequence ID" value="NZ_JQKC01000002.1"/>
</dbReference>
<dbReference type="GO" id="GO:0006633">
    <property type="term" value="P:fatty acid biosynthetic process"/>
    <property type="evidence" value="ECO:0007669"/>
    <property type="project" value="InterPro"/>
</dbReference>
<dbReference type="GO" id="GO:0000287">
    <property type="term" value="F:magnesium ion binding"/>
    <property type="evidence" value="ECO:0007669"/>
    <property type="project" value="InterPro"/>
</dbReference>
<dbReference type="PANTHER" id="PTHR12215:SF10">
    <property type="entry name" value="L-AMINOADIPATE-SEMIALDEHYDE DEHYDROGENASE-PHOSPHOPANTETHEINYL TRANSFERASE"/>
    <property type="match status" value="1"/>
</dbReference>
<dbReference type="GO" id="GO:0019878">
    <property type="term" value="P:lysine biosynthetic process via aminoadipic acid"/>
    <property type="evidence" value="ECO:0007669"/>
    <property type="project" value="TreeGrafter"/>
</dbReference>
<dbReference type="NCBIfam" id="TIGR00556">
    <property type="entry name" value="pantethn_trn"/>
    <property type="match status" value="1"/>
</dbReference>
<evidence type="ECO:0000256" key="2">
    <source>
        <dbReference type="ARBA" id="ARBA00010990"/>
    </source>
</evidence>
<evidence type="ECO:0000256" key="3">
    <source>
        <dbReference type="ARBA" id="ARBA00022679"/>
    </source>
</evidence>
<organism evidence="8 9">
    <name type="scientific">Pseudobacteroides cellulosolvens ATCC 35603 = DSM 2933</name>
    <dbReference type="NCBI Taxonomy" id="398512"/>
    <lineage>
        <taxon>Bacteria</taxon>
        <taxon>Bacillati</taxon>
        <taxon>Bacillota</taxon>
        <taxon>Clostridia</taxon>
        <taxon>Eubacteriales</taxon>
        <taxon>Oscillospiraceae</taxon>
        <taxon>Pseudobacteroides</taxon>
    </lineage>
</organism>
<dbReference type="InterPro" id="IPR004568">
    <property type="entry name" value="Ppantetheine-prot_Trfase_dom"/>
</dbReference>
<dbReference type="Proteomes" id="UP000036923">
    <property type="component" value="Unassembled WGS sequence"/>
</dbReference>
<keyword evidence="9" id="KW-1185">Reference proteome</keyword>
<proteinExistence type="inferred from homology"/>
<dbReference type="InterPro" id="IPR008278">
    <property type="entry name" value="4-PPantetheinyl_Trfase_dom"/>
</dbReference>
<comment type="similarity">
    <text evidence="2">Belongs to the P-Pant transferase superfamily. Gsp/Sfp/HetI/AcpT family.</text>
</comment>
<name>A0A0L6JSZ0_9FIRM</name>
<evidence type="ECO:0000256" key="1">
    <source>
        <dbReference type="ARBA" id="ARBA00001946"/>
    </source>
</evidence>
<accession>A0A0L6JSZ0</accession>
<dbReference type="EMBL" id="LGTC01000001">
    <property type="protein sequence ID" value="KNY28542.1"/>
    <property type="molecule type" value="Genomic_DNA"/>
</dbReference>
<dbReference type="SUPFAM" id="SSF56214">
    <property type="entry name" value="4'-phosphopantetheinyl transferase"/>
    <property type="match status" value="2"/>
</dbReference>
<dbReference type="GO" id="GO:0005829">
    <property type="term" value="C:cytosol"/>
    <property type="evidence" value="ECO:0007669"/>
    <property type="project" value="TreeGrafter"/>
</dbReference>
<evidence type="ECO:0000313" key="8">
    <source>
        <dbReference type="EMBL" id="KNY28542.1"/>
    </source>
</evidence>
<feature type="domain" description="4'-phosphopantetheinyl transferase N-terminal" evidence="7">
    <location>
        <begin position="12"/>
        <end position="101"/>
    </location>
</feature>
<keyword evidence="5" id="KW-0460">Magnesium</keyword>
<dbReference type="PANTHER" id="PTHR12215">
    <property type="entry name" value="PHOSPHOPANTETHEINE TRANSFERASE"/>
    <property type="match status" value="1"/>
</dbReference>
<dbReference type="Pfam" id="PF01648">
    <property type="entry name" value="ACPS"/>
    <property type="match status" value="1"/>
</dbReference>
<evidence type="ECO:0000256" key="4">
    <source>
        <dbReference type="ARBA" id="ARBA00022723"/>
    </source>
</evidence>
<dbReference type="InterPro" id="IPR055066">
    <property type="entry name" value="AASDHPPT_N"/>
</dbReference>
<dbReference type="GO" id="GO:0008897">
    <property type="term" value="F:holo-[acyl-carrier-protein] synthase activity"/>
    <property type="evidence" value="ECO:0007669"/>
    <property type="project" value="InterPro"/>
</dbReference>
<dbReference type="Gene3D" id="3.90.470.20">
    <property type="entry name" value="4'-phosphopantetheinyl transferase domain"/>
    <property type="match status" value="2"/>
</dbReference>
<sequence length="229" mass="26335">MSEVFAIKIQSDPKLDNFENLLQCVSSEKQARIKKFRMHEDALRALFGDLLVRYAICSRLKISNVEVVFKLNEYGKPSLEGFPYFHFNISHSGEWVVCVTDSLPVGIDVETIRQIDMGIAKRFFSKDEFAFINSKEICERVDYFFQFWTLKESYIKACGKGLSIPLDSFSIRMDEGGISVLDINDNTEWFFKQYGIGAGYKMAVCSRHDKFSNGIETVDTLQLSKFFNV</sequence>
<dbReference type="AlphaFoldDB" id="A0A0L6JSZ0"/>
<evidence type="ECO:0000256" key="5">
    <source>
        <dbReference type="ARBA" id="ARBA00022842"/>
    </source>
</evidence>
<dbReference type="eggNOG" id="COG2091">
    <property type="taxonomic scope" value="Bacteria"/>
</dbReference>
<reference evidence="9" key="1">
    <citation type="submission" date="2015-07" db="EMBL/GenBank/DDBJ databases">
        <title>Near-Complete Genome Sequence of the Cellulolytic Bacterium Bacteroides (Pseudobacteroides) cellulosolvens ATCC 35603.</title>
        <authorList>
            <person name="Dassa B."/>
            <person name="Utturkar S.M."/>
            <person name="Klingeman D.M."/>
            <person name="Hurt R.A."/>
            <person name="Keller M."/>
            <person name="Xu J."/>
            <person name="Reddy Y.H.K."/>
            <person name="Borovok I."/>
            <person name="Grinberg I.R."/>
            <person name="Lamed R."/>
            <person name="Zhivin O."/>
            <person name="Bayer E.A."/>
            <person name="Brown S.D."/>
        </authorList>
    </citation>
    <scope>NUCLEOTIDE SEQUENCE [LARGE SCALE GENOMIC DNA]</scope>
    <source>
        <strain evidence="9">DSM 2933</strain>
    </source>
</reference>
<evidence type="ECO:0000259" key="7">
    <source>
        <dbReference type="Pfam" id="PF22624"/>
    </source>
</evidence>
<dbReference type="InterPro" id="IPR050559">
    <property type="entry name" value="P-Pant_transferase_sf"/>
</dbReference>
<comment type="caution">
    <text evidence="8">The sequence shown here is derived from an EMBL/GenBank/DDBJ whole genome shotgun (WGS) entry which is preliminary data.</text>
</comment>
<dbReference type="Pfam" id="PF22624">
    <property type="entry name" value="AASDHPPT_N"/>
    <property type="match status" value="1"/>
</dbReference>